<protein>
    <submittedName>
        <fullName evidence="3">Uncharacterized protein</fullName>
    </submittedName>
</protein>
<feature type="compositionally biased region" description="Low complexity" evidence="1">
    <location>
        <begin position="40"/>
        <end position="79"/>
    </location>
</feature>
<feature type="signal peptide" evidence="2">
    <location>
        <begin position="1"/>
        <end position="18"/>
    </location>
</feature>
<dbReference type="Proteomes" id="UP000316770">
    <property type="component" value="Chromosome"/>
</dbReference>
<evidence type="ECO:0000313" key="4">
    <source>
        <dbReference type="Proteomes" id="UP000316770"/>
    </source>
</evidence>
<accession>A0A518J0E3</accession>
<proteinExistence type="predicted"/>
<keyword evidence="4" id="KW-1185">Reference proteome</keyword>
<reference evidence="3 4" key="1">
    <citation type="submission" date="2019-02" db="EMBL/GenBank/DDBJ databases">
        <title>Deep-cultivation of Planctomycetes and their phenomic and genomic characterization uncovers novel biology.</title>
        <authorList>
            <person name="Wiegand S."/>
            <person name="Jogler M."/>
            <person name="Boedeker C."/>
            <person name="Pinto D."/>
            <person name="Vollmers J."/>
            <person name="Rivas-Marin E."/>
            <person name="Kohn T."/>
            <person name="Peeters S.H."/>
            <person name="Heuer A."/>
            <person name="Rast P."/>
            <person name="Oberbeckmann S."/>
            <person name="Bunk B."/>
            <person name="Jeske O."/>
            <person name="Meyerdierks A."/>
            <person name="Storesund J.E."/>
            <person name="Kallscheuer N."/>
            <person name="Luecker S."/>
            <person name="Lage O.M."/>
            <person name="Pohl T."/>
            <person name="Merkel B.J."/>
            <person name="Hornburger P."/>
            <person name="Mueller R.-W."/>
            <person name="Bruemmer F."/>
            <person name="Labrenz M."/>
            <person name="Spormann A.M."/>
            <person name="Op den Camp H."/>
            <person name="Overmann J."/>
            <person name="Amann R."/>
            <person name="Jetten M.S.M."/>
            <person name="Mascher T."/>
            <person name="Medema M.H."/>
            <person name="Devos D.P."/>
            <person name="Kaster A.-K."/>
            <person name="Ovreas L."/>
            <person name="Rohde M."/>
            <person name="Galperin M.Y."/>
            <person name="Jogler C."/>
        </authorList>
    </citation>
    <scope>NUCLEOTIDE SEQUENCE [LARGE SCALE GENOMIC DNA]</scope>
    <source>
        <strain evidence="3 4">Mal33</strain>
    </source>
</reference>
<feature type="region of interest" description="Disordered" evidence="1">
    <location>
        <begin position="249"/>
        <end position="306"/>
    </location>
</feature>
<dbReference type="PROSITE" id="PS51257">
    <property type="entry name" value="PROKAR_LIPOPROTEIN"/>
    <property type="match status" value="1"/>
</dbReference>
<feature type="compositionally biased region" description="Basic and acidic residues" evidence="1">
    <location>
        <begin position="249"/>
        <end position="263"/>
    </location>
</feature>
<evidence type="ECO:0000256" key="1">
    <source>
        <dbReference type="SAM" id="MobiDB-lite"/>
    </source>
</evidence>
<feature type="region of interest" description="Disordered" evidence="1">
    <location>
        <begin position="154"/>
        <end position="175"/>
    </location>
</feature>
<sequence length="609" mass="63831" precursor="true">MRLHSAVCWLLSLPLLTACGCGSSESPTAGQPVGSEVAMAPEAAPAESAPAMTEEPSPEMAAESAPAMSEEPSAPTGMESEMRGEPGSEMSEEMVMSAEMEREREMSMAAETPGMLAPMSPEMEMEMAASMPDSSMAESMAGEPYLGVEGELQAGRRPGEGANSEPEPEPEPLPSDYLSQAKIAFAAGMEDRAYDLLLAHLVAEPELAASSNSYEMVGWSDATKRPTWGLRLGVGINNAAVKHTGNMHPVREGMKAPKEEPRRRNAAGGGGGGSAAPEEMGMGSMEPGLGMGGGANKSSGGPSGEIEQHVGLVGEIAMELFAENYSNGEFGKVFASIAEVEPTETKPAARGMGSERIPGEMASAMSPEMLSAAEGSGMEEMMMEGMPSGQPAGQAGNPAAAAAASGGLADSMGLDAGPDRVRPGLIYLGVDRPKELMEKAKQAGLDAYLQIDVSVNKNEVNGWVYNESSVRWMSVATGKPIGRASKKINNKSVFQAIDSRELDPRELVRDDLTGVFKGGMEELRIKPLPSLTAEMVNARVGSLIMSPPENPLAALAEVRLYASQGLLTEDQVHLAFDLIMGDDGLILSSGSMPARVEIIEPFAPKLTSY</sequence>
<evidence type="ECO:0000313" key="3">
    <source>
        <dbReference type="EMBL" id="QDV58802.1"/>
    </source>
</evidence>
<dbReference type="EMBL" id="CP036318">
    <property type="protein sequence ID" value="QDV58802.1"/>
    <property type="molecule type" value="Genomic_DNA"/>
</dbReference>
<keyword evidence="2" id="KW-0732">Signal</keyword>
<gene>
    <name evidence="3" type="ORF">Mal33_48270</name>
</gene>
<feature type="chain" id="PRO_5021998836" evidence="2">
    <location>
        <begin position="19"/>
        <end position="609"/>
    </location>
</feature>
<dbReference type="AlphaFoldDB" id="A0A518J0E3"/>
<organism evidence="3 4">
    <name type="scientific">Rosistilla oblonga</name>
    <dbReference type="NCBI Taxonomy" id="2527990"/>
    <lineage>
        <taxon>Bacteria</taxon>
        <taxon>Pseudomonadati</taxon>
        <taxon>Planctomycetota</taxon>
        <taxon>Planctomycetia</taxon>
        <taxon>Pirellulales</taxon>
        <taxon>Pirellulaceae</taxon>
        <taxon>Rosistilla</taxon>
    </lineage>
</organism>
<evidence type="ECO:0000256" key="2">
    <source>
        <dbReference type="SAM" id="SignalP"/>
    </source>
</evidence>
<name>A0A518J0E3_9BACT</name>
<feature type="compositionally biased region" description="Low complexity" evidence="1">
    <location>
        <begin position="275"/>
        <end position="288"/>
    </location>
</feature>
<feature type="region of interest" description="Disordered" evidence="1">
    <location>
        <begin position="40"/>
        <end position="93"/>
    </location>
</feature>